<evidence type="ECO:0000313" key="2">
    <source>
        <dbReference type="EMBL" id="KAG5459528.1"/>
    </source>
</evidence>
<gene>
    <name evidence="2" type="ORF">BJ554DRAFT_61</name>
</gene>
<reference evidence="2 3" key="1">
    <citation type="journal article" name="Sci. Rep.">
        <title>Genome-scale phylogenetic analyses confirm Olpidium as the closest living zoosporic fungus to the non-flagellated, terrestrial fungi.</title>
        <authorList>
            <person name="Chang Y."/>
            <person name="Rochon D."/>
            <person name="Sekimoto S."/>
            <person name="Wang Y."/>
            <person name="Chovatia M."/>
            <person name="Sandor L."/>
            <person name="Salamov A."/>
            <person name="Grigoriev I.V."/>
            <person name="Stajich J.E."/>
            <person name="Spatafora J.W."/>
        </authorList>
    </citation>
    <scope>NUCLEOTIDE SEQUENCE [LARGE SCALE GENOMIC DNA]</scope>
    <source>
        <strain evidence="2">S191</strain>
    </source>
</reference>
<evidence type="ECO:0000313" key="3">
    <source>
        <dbReference type="Proteomes" id="UP000673691"/>
    </source>
</evidence>
<dbReference type="EMBL" id="JAEFCI010006694">
    <property type="protein sequence ID" value="KAG5459528.1"/>
    <property type="molecule type" value="Genomic_DNA"/>
</dbReference>
<dbReference type="Proteomes" id="UP000673691">
    <property type="component" value="Unassembled WGS sequence"/>
</dbReference>
<feature type="compositionally biased region" description="Basic residues" evidence="1">
    <location>
        <begin position="32"/>
        <end position="43"/>
    </location>
</feature>
<sequence>MRRVLTSWRGGRERDVQGEGVGWVLSRPPSRGQKKAPRHEKRVRARVGVFKTWGVEETNKGQGRRRARPFLRAFTPTLVRT</sequence>
<name>A0A8H7ZUX6_9FUNG</name>
<proteinExistence type="predicted"/>
<comment type="caution">
    <text evidence="2">The sequence shown here is derived from an EMBL/GenBank/DDBJ whole genome shotgun (WGS) entry which is preliminary data.</text>
</comment>
<dbReference type="AlphaFoldDB" id="A0A8H7ZUX6"/>
<evidence type="ECO:0000256" key="1">
    <source>
        <dbReference type="SAM" id="MobiDB-lite"/>
    </source>
</evidence>
<accession>A0A8H7ZUX6</accession>
<organism evidence="2 3">
    <name type="scientific">Olpidium bornovanus</name>
    <dbReference type="NCBI Taxonomy" id="278681"/>
    <lineage>
        <taxon>Eukaryota</taxon>
        <taxon>Fungi</taxon>
        <taxon>Fungi incertae sedis</taxon>
        <taxon>Olpidiomycota</taxon>
        <taxon>Olpidiomycotina</taxon>
        <taxon>Olpidiomycetes</taxon>
        <taxon>Olpidiales</taxon>
        <taxon>Olpidiaceae</taxon>
        <taxon>Olpidium</taxon>
    </lineage>
</organism>
<feature type="region of interest" description="Disordered" evidence="1">
    <location>
        <begin position="18"/>
        <end position="43"/>
    </location>
</feature>
<protein>
    <submittedName>
        <fullName evidence="2">Uncharacterized protein</fullName>
    </submittedName>
</protein>
<keyword evidence="3" id="KW-1185">Reference proteome</keyword>